<sequence>MSGFFPPRGGHGSQSKAATPVPSAYWQPPERTKQSPYWCYQEGAIFLGWLDDVPIGVKSDRHLMTVAGARAGKTSTLLIPNLLLYRGSTFVIDPKGELASATAEHRSKVLGHDVYVLDPWRSARDCPPELRAQFDPLAELFETDPDNLIDDASLMAEALILDQGENSMHWTMGARDYVRSVILHMIFGGERETANLAQLLENIVLSMGDGLYLKEMEAFEPSEDCPDDVAQLIIMGARGMISTPTKERDSILSTARNQLGFLASTPMIDSLEQSSLRLRDLKRKPVTVYLCLPASRMSTHAKWMRLILNMTMAALEVEQSRPELPVLFMLEEFAALGHMRAMEQGAAYMAGFDVKLFIVLQDLTQLKRHYKDGWETFIGNLGVFTAFGNTDQTTLEYISKRLGETFSYIRETVKQGAGAAASGAPAVRENFQKVPLLAPHEIAQSFGRRKQTCLCLPADGPPIGIERHFVEDAGHFCEQIAAALRSRNSPRENVVASEGY</sequence>
<name>A0A845AS46_9SPHN</name>
<dbReference type="RefSeq" id="WP_160754002.1">
    <property type="nucleotide sequence ID" value="NZ_WTYA01000010.1"/>
</dbReference>
<dbReference type="CDD" id="cd01127">
    <property type="entry name" value="TrwB_TraG_TraD_VirD4"/>
    <property type="match status" value="2"/>
</dbReference>
<evidence type="ECO:0000256" key="3">
    <source>
        <dbReference type="ARBA" id="ARBA00022475"/>
    </source>
</evidence>
<dbReference type="InterPro" id="IPR027417">
    <property type="entry name" value="P-loop_NTPase"/>
</dbReference>
<keyword evidence="5" id="KW-1133">Transmembrane helix</keyword>
<dbReference type="PANTHER" id="PTHR37937:SF1">
    <property type="entry name" value="CONJUGATIVE TRANSFER: DNA TRANSPORT"/>
    <property type="match status" value="1"/>
</dbReference>
<keyword evidence="9" id="KW-1185">Reference proteome</keyword>
<comment type="subcellular location">
    <subcellularLocation>
        <location evidence="1">Cell membrane</location>
        <topology evidence="1">Multi-pass membrane protein</topology>
    </subcellularLocation>
</comment>
<dbReference type="InterPro" id="IPR051539">
    <property type="entry name" value="T4SS-coupling_protein"/>
</dbReference>
<gene>
    <name evidence="8" type="ORF">GRI58_12905</name>
</gene>
<dbReference type="EMBL" id="WTYA01000010">
    <property type="protein sequence ID" value="MXP29708.1"/>
    <property type="molecule type" value="Genomic_DNA"/>
</dbReference>
<evidence type="ECO:0000256" key="5">
    <source>
        <dbReference type="ARBA" id="ARBA00022989"/>
    </source>
</evidence>
<evidence type="ECO:0000256" key="6">
    <source>
        <dbReference type="ARBA" id="ARBA00023136"/>
    </source>
</evidence>
<proteinExistence type="inferred from homology"/>
<dbReference type="Proteomes" id="UP000439780">
    <property type="component" value="Unassembled WGS sequence"/>
</dbReference>
<accession>A0A845AS46</accession>
<dbReference type="Gene3D" id="3.40.50.300">
    <property type="entry name" value="P-loop containing nucleotide triphosphate hydrolases"/>
    <property type="match status" value="1"/>
</dbReference>
<keyword evidence="6" id="KW-0472">Membrane</keyword>
<dbReference type="PANTHER" id="PTHR37937">
    <property type="entry name" value="CONJUGATIVE TRANSFER: DNA TRANSPORT"/>
    <property type="match status" value="1"/>
</dbReference>
<evidence type="ECO:0000256" key="2">
    <source>
        <dbReference type="ARBA" id="ARBA00008806"/>
    </source>
</evidence>
<feature type="region of interest" description="Disordered" evidence="7">
    <location>
        <begin position="1"/>
        <end position="31"/>
    </location>
</feature>
<dbReference type="AlphaFoldDB" id="A0A845AS46"/>
<comment type="caution">
    <text evidence="8">The sequence shown here is derived from an EMBL/GenBank/DDBJ whole genome shotgun (WGS) entry which is preliminary data.</text>
</comment>
<evidence type="ECO:0000313" key="8">
    <source>
        <dbReference type="EMBL" id="MXP29708.1"/>
    </source>
</evidence>
<dbReference type="InterPro" id="IPR003688">
    <property type="entry name" value="TraG/VirD4"/>
</dbReference>
<evidence type="ECO:0000256" key="1">
    <source>
        <dbReference type="ARBA" id="ARBA00004651"/>
    </source>
</evidence>
<keyword evidence="3" id="KW-1003">Cell membrane</keyword>
<organism evidence="8 9">
    <name type="scientific">Qipengyuania algicida</name>
    <dbReference type="NCBI Taxonomy" id="1836209"/>
    <lineage>
        <taxon>Bacteria</taxon>
        <taxon>Pseudomonadati</taxon>
        <taxon>Pseudomonadota</taxon>
        <taxon>Alphaproteobacteria</taxon>
        <taxon>Sphingomonadales</taxon>
        <taxon>Erythrobacteraceae</taxon>
        <taxon>Qipengyuania</taxon>
    </lineage>
</organism>
<evidence type="ECO:0000313" key="9">
    <source>
        <dbReference type="Proteomes" id="UP000439780"/>
    </source>
</evidence>
<reference evidence="8 9" key="1">
    <citation type="submission" date="2019-12" db="EMBL/GenBank/DDBJ databases">
        <title>Genomic-based taxomic classification of the family Erythrobacteraceae.</title>
        <authorList>
            <person name="Xu L."/>
        </authorList>
    </citation>
    <scope>NUCLEOTIDE SEQUENCE [LARGE SCALE GENOMIC DNA]</scope>
    <source>
        <strain evidence="8 9">KEMB 9005-328</strain>
    </source>
</reference>
<comment type="similarity">
    <text evidence="2">Belongs to the VirD4/TraG family.</text>
</comment>
<dbReference type="Pfam" id="PF02534">
    <property type="entry name" value="T4SS-DNA_transf"/>
    <property type="match status" value="1"/>
</dbReference>
<dbReference type="SUPFAM" id="SSF52540">
    <property type="entry name" value="P-loop containing nucleoside triphosphate hydrolases"/>
    <property type="match status" value="1"/>
</dbReference>
<dbReference type="GO" id="GO:0005886">
    <property type="term" value="C:plasma membrane"/>
    <property type="evidence" value="ECO:0007669"/>
    <property type="project" value="UniProtKB-SubCell"/>
</dbReference>
<protein>
    <submittedName>
        <fullName evidence="8">TraM recognition domain-containing protein</fullName>
    </submittedName>
</protein>
<evidence type="ECO:0000256" key="7">
    <source>
        <dbReference type="SAM" id="MobiDB-lite"/>
    </source>
</evidence>
<keyword evidence="4" id="KW-0812">Transmembrane</keyword>
<evidence type="ECO:0000256" key="4">
    <source>
        <dbReference type="ARBA" id="ARBA00022692"/>
    </source>
</evidence>
<dbReference type="OrthoDB" id="9759295at2"/>